<dbReference type="SUPFAM" id="SSF54001">
    <property type="entry name" value="Cysteine proteinases"/>
    <property type="match status" value="1"/>
</dbReference>
<evidence type="ECO:0000313" key="2">
    <source>
        <dbReference type="EMBL" id="TDM12602.1"/>
    </source>
</evidence>
<dbReference type="InterPro" id="IPR007921">
    <property type="entry name" value="CHAP_dom"/>
</dbReference>
<keyword evidence="3" id="KW-1185">Reference proteome</keyword>
<name>A0A4R6BW03_9STAP</name>
<dbReference type="AlphaFoldDB" id="A0A4R6BW03"/>
<evidence type="ECO:0000313" key="3">
    <source>
        <dbReference type="Proteomes" id="UP000294802"/>
    </source>
</evidence>
<organism evidence="2 3">
    <name type="scientific">Macrococcus lamae</name>
    <dbReference type="NCBI Taxonomy" id="198484"/>
    <lineage>
        <taxon>Bacteria</taxon>
        <taxon>Bacillati</taxon>
        <taxon>Bacillota</taxon>
        <taxon>Bacilli</taxon>
        <taxon>Bacillales</taxon>
        <taxon>Staphylococcaceae</taxon>
        <taxon>Macrococcus</taxon>
    </lineage>
</organism>
<dbReference type="RefSeq" id="WP_133443212.1">
    <property type="nucleotide sequence ID" value="NZ_SCWB01000003.1"/>
</dbReference>
<evidence type="ECO:0000259" key="1">
    <source>
        <dbReference type="PROSITE" id="PS50911"/>
    </source>
</evidence>
<dbReference type="InterPro" id="IPR038765">
    <property type="entry name" value="Papain-like_cys_pep_sf"/>
</dbReference>
<feature type="domain" description="Peptidase C51" evidence="1">
    <location>
        <begin position="29"/>
        <end position="152"/>
    </location>
</feature>
<comment type="caution">
    <text evidence="2">The sequence shown here is derived from an EMBL/GenBank/DDBJ whole genome shotgun (WGS) entry which is preliminary data.</text>
</comment>
<gene>
    <name evidence="2" type="ORF">ERX29_03050</name>
</gene>
<dbReference type="EMBL" id="SCWB01000003">
    <property type="protein sequence ID" value="TDM12602.1"/>
    <property type="molecule type" value="Genomic_DNA"/>
</dbReference>
<protein>
    <submittedName>
        <fullName evidence="2">CHAP domain-containing protein</fullName>
    </submittedName>
</protein>
<dbReference type="OrthoDB" id="9805070at2"/>
<dbReference type="Proteomes" id="UP000294802">
    <property type="component" value="Unassembled WGS sequence"/>
</dbReference>
<dbReference type="Gene3D" id="3.90.1720.10">
    <property type="entry name" value="endopeptidase domain like (from Nostoc punctiforme)"/>
    <property type="match status" value="1"/>
</dbReference>
<dbReference type="PROSITE" id="PS50911">
    <property type="entry name" value="CHAP"/>
    <property type="match status" value="1"/>
</dbReference>
<proteinExistence type="predicted"/>
<accession>A0A4R6BW03</accession>
<dbReference type="Pfam" id="PF05257">
    <property type="entry name" value="CHAP"/>
    <property type="match status" value="1"/>
</dbReference>
<reference evidence="2 3" key="1">
    <citation type="submission" date="2019-01" db="EMBL/GenBank/DDBJ databases">
        <title>Draft genome sequences of the type strains of six Macrococcus species.</title>
        <authorList>
            <person name="Mazhar S."/>
            <person name="Altermann E."/>
            <person name="Hill C."/>
            <person name="Mcauliffe O."/>
        </authorList>
    </citation>
    <scope>NUCLEOTIDE SEQUENCE [LARGE SCALE GENOMIC DNA]</scope>
    <source>
        <strain evidence="2 3">CCM4815</strain>
    </source>
</reference>
<sequence length="152" mass="17540">MKKIILTLLTLIVLFTIADELHVSPIKVSNEAEAAVYRNPIKYKAANYYSWGSCVYYAFNRRAQMGRYVSNRWGNARNWATNAARSGYTVRRKPVYGSVMVSKSGYYGHVAVVERVYKNGNILVSEMNFPRQGVKTYRTVYRSNVSSYQYIY</sequence>